<dbReference type="Pfam" id="PF13606">
    <property type="entry name" value="Ank_3"/>
    <property type="match status" value="1"/>
</dbReference>
<dbReference type="Pfam" id="PF13857">
    <property type="entry name" value="Ank_5"/>
    <property type="match status" value="1"/>
</dbReference>
<dbReference type="AlphaFoldDB" id="A0A6C0DCV7"/>
<evidence type="ECO:0000256" key="2">
    <source>
        <dbReference type="ARBA" id="ARBA00023043"/>
    </source>
</evidence>
<reference evidence="3" key="1">
    <citation type="journal article" date="2020" name="Nature">
        <title>Giant virus diversity and host interactions through global metagenomics.</title>
        <authorList>
            <person name="Schulz F."/>
            <person name="Roux S."/>
            <person name="Paez-Espino D."/>
            <person name="Jungbluth S."/>
            <person name="Walsh D.A."/>
            <person name="Denef V.J."/>
            <person name="McMahon K.D."/>
            <person name="Konstantinidis K.T."/>
            <person name="Eloe-Fadrosh E.A."/>
            <person name="Kyrpides N.C."/>
            <person name="Woyke T."/>
        </authorList>
    </citation>
    <scope>NUCLEOTIDE SEQUENCE</scope>
    <source>
        <strain evidence="3">GVMAG-M-3300023174-131</strain>
    </source>
</reference>
<dbReference type="PROSITE" id="PS50088">
    <property type="entry name" value="ANK_REPEAT"/>
    <property type="match status" value="2"/>
</dbReference>
<dbReference type="Gene3D" id="1.25.40.20">
    <property type="entry name" value="Ankyrin repeat-containing domain"/>
    <property type="match status" value="3"/>
</dbReference>
<dbReference type="SUPFAM" id="SSF48403">
    <property type="entry name" value="Ankyrin repeat"/>
    <property type="match status" value="1"/>
</dbReference>
<organism evidence="3">
    <name type="scientific">viral metagenome</name>
    <dbReference type="NCBI Taxonomy" id="1070528"/>
    <lineage>
        <taxon>unclassified sequences</taxon>
        <taxon>metagenomes</taxon>
        <taxon>organismal metagenomes</taxon>
    </lineage>
</organism>
<dbReference type="EMBL" id="MN739569">
    <property type="protein sequence ID" value="QHT13465.1"/>
    <property type="molecule type" value="Genomic_DNA"/>
</dbReference>
<keyword evidence="2" id="KW-0040">ANK repeat</keyword>
<sequence>MDQVFDQIRDSQPFQYFYSTEIENGVTEIQMDKEFYFELSDITSFNTTDWDGNKFYKMLRSLRFWEISIPIEILQYAFRYRDTVTQLYLLNIGQDISASYYLKEIELIVKSEHLCRDACEIGSLNLLKVAIENNCPIDYKICYTAAEYNSLDCLQYALANGCPLRDANGNSPILIACEKGYLEIVKFLVTTQDFDINESNPNGFTPLFLAAGQGHIEVVKFLLIIPDIDINLWTQGEVTPLSSACENGHLAIVKLLAGLQNIDLNIPDDEERTAFTMACINNHLEIVQFLSTLNGIKISSRDFYLTSLENCIDVIKFLVTLNDRFDMNDNDLVEEGYTAFNLACIHGHLESVQFLVTVRGIDLNKEDYSGCSPFYNACSENNLEVVKFLATVPGIDLNQVDTALNNPFHVACYNGNIEIVRFLISLGDRINFTQLDDENNTALNLACHMCKLEIVKILVTEVPEIDVNFPDDTGLTPFNTACYNGYIEIVKYLVTIPRVDIYRADNDGHTPIDNALKVYEKDAQHNFDIADFLNGIKEII</sequence>
<protein>
    <submittedName>
        <fullName evidence="3">Uncharacterized protein</fullName>
    </submittedName>
</protein>
<dbReference type="InterPro" id="IPR002110">
    <property type="entry name" value="Ankyrin_rpt"/>
</dbReference>
<dbReference type="SMART" id="SM00248">
    <property type="entry name" value="ANK"/>
    <property type="match status" value="10"/>
</dbReference>
<dbReference type="PROSITE" id="PS50297">
    <property type="entry name" value="ANK_REP_REGION"/>
    <property type="match status" value="2"/>
</dbReference>
<name>A0A6C0DCV7_9ZZZZ</name>
<dbReference type="Pfam" id="PF13637">
    <property type="entry name" value="Ank_4"/>
    <property type="match status" value="1"/>
</dbReference>
<evidence type="ECO:0000313" key="3">
    <source>
        <dbReference type="EMBL" id="QHT13465.1"/>
    </source>
</evidence>
<dbReference type="PANTHER" id="PTHR24188">
    <property type="entry name" value="ANKYRIN REPEAT PROTEIN"/>
    <property type="match status" value="1"/>
</dbReference>
<proteinExistence type="predicted"/>
<evidence type="ECO:0000256" key="1">
    <source>
        <dbReference type="ARBA" id="ARBA00022737"/>
    </source>
</evidence>
<accession>A0A6C0DCV7</accession>
<keyword evidence="1" id="KW-0677">Repeat</keyword>
<dbReference type="Pfam" id="PF12796">
    <property type="entry name" value="Ank_2"/>
    <property type="match status" value="2"/>
</dbReference>
<dbReference type="PANTHER" id="PTHR24188:SF29">
    <property type="entry name" value="GH09064P"/>
    <property type="match status" value="1"/>
</dbReference>
<dbReference type="InterPro" id="IPR036770">
    <property type="entry name" value="Ankyrin_rpt-contain_sf"/>
</dbReference>